<dbReference type="SUPFAM" id="SSF57850">
    <property type="entry name" value="RING/U-box"/>
    <property type="match status" value="1"/>
</dbReference>
<comment type="caution">
    <text evidence="3">The sequence shown here is derived from an EMBL/GenBank/DDBJ whole genome shotgun (WGS) entry which is preliminary data.</text>
</comment>
<proteinExistence type="predicted"/>
<name>A0ABR2E8M4_9ROSI</name>
<dbReference type="PANTHER" id="PTHR47530">
    <property type="entry name" value="E3 UBIQUITIN LIGASE BIG BROTHER-RELATED"/>
    <property type="match status" value="1"/>
</dbReference>
<feature type="domain" description="RING-type" evidence="2">
    <location>
        <begin position="153"/>
        <end position="195"/>
    </location>
</feature>
<keyword evidence="4" id="KW-1185">Reference proteome</keyword>
<dbReference type="Pfam" id="PF13639">
    <property type="entry name" value="zf-RING_2"/>
    <property type="match status" value="1"/>
</dbReference>
<dbReference type="SMART" id="SM00184">
    <property type="entry name" value="RING"/>
    <property type="match status" value="1"/>
</dbReference>
<dbReference type="Gene3D" id="3.30.40.10">
    <property type="entry name" value="Zinc/RING finger domain, C3HC4 (zinc finger)"/>
    <property type="match status" value="1"/>
</dbReference>
<dbReference type="InterPro" id="IPR013083">
    <property type="entry name" value="Znf_RING/FYVE/PHD"/>
</dbReference>
<reference evidence="3 4" key="1">
    <citation type="journal article" date="2024" name="G3 (Bethesda)">
        <title>Genome assembly of Hibiscus sabdariffa L. provides insights into metabolisms of medicinal natural products.</title>
        <authorList>
            <person name="Kim T."/>
        </authorList>
    </citation>
    <scope>NUCLEOTIDE SEQUENCE [LARGE SCALE GENOMIC DNA]</scope>
    <source>
        <strain evidence="3">TK-2024</strain>
        <tissue evidence="3">Old leaves</tissue>
    </source>
</reference>
<keyword evidence="1" id="KW-0862">Zinc</keyword>
<dbReference type="PROSITE" id="PS50089">
    <property type="entry name" value="ZF_RING_2"/>
    <property type="match status" value="1"/>
</dbReference>
<keyword evidence="1" id="KW-0863">Zinc-finger</keyword>
<gene>
    <name evidence="3" type="ORF">V6N12_040896</name>
</gene>
<evidence type="ECO:0000259" key="2">
    <source>
        <dbReference type="PROSITE" id="PS50089"/>
    </source>
</evidence>
<dbReference type="PANTHER" id="PTHR47530:SF4">
    <property type="entry name" value="E3 UBIQUITIN LIGASE BIG BROTHER-RELATED"/>
    <property type="match status" value="1"/>
</dbReference>
<sequence length="205" mass="23436">MESDASAKQSPKRVPFAQLDQVDSNFAMTLALQEQERIFSMLDSIYDDNGDSSASYDQSSNNDYECFEARGDLEFFERQYSNDVDEDTEYDYNEEEEDYDDDIDLDDFSYEELIILGEIIGVEKRGLSEEEISSCLVPFKFRSIEGGNGTDRCVICQVEYEDDEGLVALPDCEHPYHSDCISKWLQMKKNCPICSIEISSSNNVV</sequence>
<protein>
    <recommendedName>
        <fullName evidence="2">RING-type domain-containing protein</fullName>
    </recommendedName>
</protein>
<keyword evidence="1" id="KW-0479">Metal-binding</keyword>
<dbReference type="Proteomes" id="UP001472677">
    <property type="component" value="Unassembled WGS sequence"/>
</dbReference>
<dbReference type="EMBL" id="JBBPBM010000020">
    <property type="protein sequence ID" value="KAK8552292.1"/>
    <property type="molecule type" value="Genomic_DNA"/>
</dbReference>
<dbReference type="InterPro" id="IPR001841">
    <property type="entry name" value="Znf_RING"/>
</dbReference>
<organism evidence="3 4">
    <name type="scientific">Hibiscus sabdariffa</name>
    <name type="common">roselle</name>
    <dbReference type="NCBI Taxonomy" id="183260"/>
    <lineage>
        <taxon>Eukaryota</taxon>
        <taxon>Viridiplantae</taxon>
        <taxon>Streptophyta</taxon>
        <taxon>Embryophyta</taxon>
        <taxon>Tracheophyta</taxon>
        <taxon>Spermatophyta</taxon>
        <taxon>Magnoliopsida</taxon>
        <taxon>eudicotyledons</taxon>
        <taxon>Gunneridae</taxon>
        <taxon>Pentapetalae</taxon>
        <taxon>rosids</taxon>
        <taxon>malvids</taxon>
        <taxon>Malvales</taxon>
        <taxon>Malvaceae</taxon>
        <taxon>Malvoideae</taxon>
        <taxon>Hibiscus</taxon>
    </lineage>
</organism>
<evidence type="ECO:0000313" key="3">
    <source>
        <dbReference type="EMBL" id="KAK8552292.1"/>
    </source>
</evidence>
<evidence type="ECO:0000313" key="4">
    <source>
        <dbReference type="Proteomes" id="UP001472677"/>
    </source>
</evidence>
<dbReference type="InterPro" id="IPR043312">
    <property type="entry name" value="AtBBR-like"/>
</dbReference>
<evidence type="ECO:0000256" key="1">
    <source>
        <dbReference type="PROSITE-ProRule" id="PRU00175"/>
    </source>
</evidence>
<accession>A0ABR2E8M4</accession>